<feature type="compositionally biased region" description="Low complexity" evidence="1">
    <location>
        <begin position="93"/>
        <end position="103"/>
    </location>
</feature>
<accession>A0A1Y2CZG9</accession>
<keyword evidence="3" id="KW-1185">Reference proteome</keyword>
<dbReference type="Proteomes" id="UP000193642">
    <property type="component" value="Unassembled WGS sequence"/>
</dbReference>
<comment type="caution">
    <text evidence="2">The sequence shown here is derived from an EMBL/GenBank/DDBJ whole genome shotgun (WGS) entry which is preliminary data.</text>
</comment>
<feature type="compositionally biased region" description="Basic and acidic residues" evidence="1">
    <location>
        <begin position="29"/>
        <end position="41"/>
    </location>
</feature>
<gene>
    <name evidence="2" type="ORF">BCR33DRAFT_761569</name>
</gene>
<feature type="region of interest" description="Disordered" evidence="1">
    <location>
        <begin position="29"/>
        <end position="193"/>
    </location>
</feature>
<name>A0A1Y2CZG9_9FUNG</name>
<dbReference type="EMBL" id="MCGO01000003">
    <property type="protein sequence ID" value="ORY52347.1"/>
    <property type="molecule type" value="Genomic_DNA"/>
</dbReference>
<proteinExistence type="predicted"/>
<feature type="compositionally biased region" description="Polar residues" evidence="1">
    <location>
        <begin position="124"/>
        <end position="144"/>
    </location>
</feature>
<evidence type="ECO:0000313" key="3">
    <source>
        <dbReference type="Proteomes" id="UP000193642"/>
    </source>
</evidence>
<feature type="compositionally biased region" description="Polar residues" evidence="1">
    <location>
        <begin position="171"/>
        <end position="193"/>
    </location>
</feature>
<protein>
    <submittedName>
        <fullName evidence="2">Uncharacterized protein</fullName>
    </submittedName>
</protein>
<evidence type="ECO:0000313" key="2">
    <source>
        <dbReference type="EMBL" id="ORY52347.1"/>
    </source>
</evidence>
<reference evidence="2 3" key="1">
    <citation type="submission" date="2016-07" db="EMBL/GenBank/DDBJ databases">
        <title>Pervasive Adenine N6-methylation of Active Genes in Fungi.</title>
        <authorList>
            <consortium name="DOE Joint Genome Institute"/>
            <person name="Mondo S.J."/>
            <person name="Dannebaum R.O."/>
            <person name="Kuo R.C."/>
            <person name="Labutti K."/>
            <person name="Haridas S."/>
            <person name="Kuo A."/>
            <person name="Salamov A."/>
            <person name="Ahrendt S.R."/>
            <person name="Lipzen A."/>
            <person name="Sullivan W."/>
            <person name="Andreopoulos W.B."/>
            <person name="Clum A."/>
            <person name="Lindquist E."/>
            <person name="Daum C."/>
            <person name="Ramamoorthy G.K."/>
            <person name="Gryganskyi A."/>
            <person name="Culley D."/>
            <person name="Magnuson J.K."/>
            <person name="James T.Y."/>
            <person name="O'Malley M.A."/>
            <person name="Stajich J.E."/>
            <person name="Spatafora J.W."/>
            <person name="Visel A."/>
            <person name="Grigoriev I.V."/>
        </authorList>
    </citation>
    <scope>NUCLEOTIDE SEQUENCE [LARGE SCALE GENOMIC DNA]</scope>
    <source>
        <strain evidence="2 3">JEL800</strain>
    </source>
</reference>
<dbReference type="AlphaFoldDB" id="A0A1Y2CZG9"/>
<feature type="compositionally biased region" description="Pro residues" evidence="1">
    <location>
        <begin position="52"/>
        <end position="71"/>
    </location>
</feature>
<evidence type="ECO:0000256" key="1">
    <source>
        <dbReference type="SAM" id="MobiDB-lite"/>
    </source>
</evidence>
<organism evidence="2 3">
    <name type="scientific">Rhizoclosmatium globosum</name>
    <dbReference type="NCBI Taxonomy" id="329046"/>
    <lineage>
        <taxon>Eukaryota</taxon>
        <taxon>Fungi</taxon>
        <taxon>Fungi incertae sedis</taxon>
        <taxon>Chytridiomycota</taxon>
        <taxon>Chytridiomycota incertae sedis</taxon>
        <taxon>Chytridiomycetes</taxon>
        <taxon>Chytridiales</taxon>
        <taxon>Chytriomycetaceae</taxon>
        <taxon>Rhizoclosmatium</taxon>
    </lineage>
</organism>
<sequence length="535" mass="58311">MHIFVLGFPPPRRRISITDNLVPVRQEARTFDSAEADRIDAEPAETIAAPIAAPPPQQPQPQPQPPVPVAPVQPVKLSRRLRRLQRAEATDPAAQQASSSSASGPQRPPKETSARHPISLGPPKQQNPKLKAKNQPSTLPVSSRRTPKSVSERLKPAAIPPPSVLSDEAHNQIQPSNQPEQPPHCTSSPSANSDVPLQISIVEATATLDWSSGYSDQSTPSTTTSSLAPATLVHEHGAHLVPQPMASTSETPFVTPYGESVESHFLQPPPGLDILPIHTAQHILPPLFVPPFVPPPMYPQPQQEQYSWVPPPGAQTPYIPQQIPEQQAMYSLPQPQESLSNYPAGLYANWMNHAPFGFGNHPQVYNHQAFSHQPPNESVFQASQYYTPQLSQHHPHPFDPQFDSYYEPSYQYQHKLEASLPPMLMLPSSPMKHFPAHNTYNVATPIATSPYPIPSSQLDINHAARLNSDSSCTSTSSSFDPYSVSALDSPTLTLGSSLNVSKKSSFGSIGQNRSKESDSGVGEIRLVVGAFSDLY</sequence>